<dbReference type="AlphaFoldDB" id="A0A919ENC4"/>
<name>A0A919ENC4_9GAMM</name>
<dbReference type="InterPro" id="IPR021457">
    <property type="entry name" value="DUF3108"/>
</dbReference>
<sequence>MIKTLCYCTGIYLLSIPAFAQEQAVKETTKSIELPSFKAEYTILHKSSPVGTGVRELKYLPDGSAHYSYTTDIEWLIFSDKRHEESFIQLNNGQATPSRYIYTREGTGKDKSNEWRYDIEKNTATDVEKNKSISIKFPKNIQDKLSYHLQNRLDLIANPNQKHFVYPVISTSGSVKNYVYQYDGEEDIMLPYGLVKTIRLKREVLEKKRVTYAWFAPELNFLLVKLYQAKSGNEQFEAQLNKVSFNQATPENN</sequence>
<feature type="signal peptide" evidence="1">
    <location>
        <begin position="1"/>
        <end position="20"/>
    </location>
</feature>
<proteinExistence type="predicted"/>
<evidence type="ECO:0008006" key="4">
    <source>
        <dbReference type="Google" id="ProtNLM"/>
    </source>
</evidence>
<reference evidence="2" key="2">
    <citation type="submission" date="2020-09" db="EMBL/GenBank/DDBJ databases">
        <authorList>
            <person name="Sun Q."/>
            <person name="Kim S."/>
        </authorList>
    </citation>
    <scope>NUCLEOTIDE SEQUENCE</scope>
    <source>
        <strain evidence="2">KCTC 42731</strain>
    </source>
</reference>
<gene>
    <name evidence="2" type="ORF">GCM10017161_33750</name>
</gene>
<feature type="chain" id="PRO_5037115166" description="DUF3108 domain-containing protein" evidence="1">
    <location>
        <begin position="21"/>
        <end position="253"/>
    </location>
</feature>
<comment type="caution">
    <text evidence="2">The sequence shown here is derived from an EMBL/GenBank/DDBJ whole genome shotgun (WGS) entry which is preliminary data.</text>
</comment>
<organism evidence="2 3">
    <name type="scientific">Thalassotalea marina</name>
    <dbReference type="NCBI Taxonomy" id="1673741"/>
    <lineage>
        <taxon>Bacteria</taxon>
        <taxon>Pseudomonadati</taxon>
        <taxon>Pseudomonadota</taxon>
        <taxon>Gammaproteobacteria</taxon>
        <taxon>Alteromonadales</taxon>
        <taxon>Colwelliaceae</taxon>
        <taxon>Thalassotalea</taxon>
    </lineage>
</organism>
<dbReference type="EMBL" id="BNCK01000008">
    <property type="protein sequence ID" value="GHG02156.1"/>
    <property type="molecule type" value="Genomic_DNA"/>
</dbReference>
<reference evidence="2" key="1">
    <citation type="journal article" date="2014" name="Int. J. Syst. Evol. Microbiol.">
        <title>Complete genome sequence of Corynebacterium casei LMG S-19264T (=DSM 44701T), isolated from a smear-ripened cheese.</title>
        <authorList>
            <consortium name="US DOE Joint Genome Institute (JGI-PGF)"/>
            <person name="Walter F."/>
            <person name="Albersmeier A."/>
            <person name="Kalinowski J."/>
            <person name="Ruckert C."/>
        </authorList>
    </citation>
    <scope>NUCLEOTIDE SEQUENCE</scope>
    <source>
        <strain evidence="2">KCTC 42731</strain>
    </source>
</reference>
<protein>
    <recommendedName>
        <fullName evidence="4">DUF3108 domain-containing protein</fullName>
    </recommendedName>
</protein>
<dbReference type="Proteomes" id="UP000623842">
    <property type="component" value="Unassembled WGS sequence"/>
</dbReference>
<evidence type="ECO:0000313" key="2">
    <source>
        <dbReference type="EMBL" id="GHG02156.1"/>
    </source>
</evidence>
<dbReference type="Pfam" id="PF11306">
    <property type="entry name" value="DUF3108"/>
    <property type="match status" value="1"/>
</dbReference>
<keyword evidence="3" id="KW-1185">Reference proteome</keyword>
<evidence type="ECO:0000256" key="1">
    <source>
        <dbReference type="SAM" id="SignalP"/>
    </source>
</evidence>
<accession>A0A919ENC4</accession>
<dbReference type="RefSeq" id="WP_189773022.1">
    <property type="nucleotide sequence ID" value="NZ_BNCK01000008.1"/>
</dbReference>
<evidence type="ECO:0000313" key="3">
    <source>
        <dbReference type="Proteomes" id="UP000623842"/>
    </source>
</evidence>
<keyword evidence="1" id="KW-0732">Signal</keyword>